<dbReference type="Gene3D" id="3.30.505.10">
    <property type="entry name" value="SH2 domain"/>
    <property type="match status" value="1"/>
</dbReference>
<dbReference type="InterPro" id="IPR036036">
    <property type="entry name" value="SOCS_box-like_dom_sf"/>
</dbReference>
<dbReference type="EMBL" id="HACG01034836">
    <property type="protein sequence ID" value="CEK81701.1"/>
    <property type="molecule type" value="Transcribed_RNA"/>
</dbReference>
<dbReference type="InterPro" id="IPR001496">
    <property type="entry name" value="SOCS_box"/>
</dbReference>
<dbReference type="Pfam" id="PF00017">
    <property type="entry name" value="SH2"/>
    <property type="match status" value="1"/>
</dbReference>
<evidence type="ECO:0000256" key="3">
    <source>
        <dbReference type="ARBA" id="ARBA00022786"/>
    </source>
</evidence>
<keyword evidence="2" id="KW-0734">Signal transduction inhibitor</keyword>
<dbReference type="GO" id="GO:0005942">
    <property type="term" value="C:phosphatidylinositol 3-kinase complex"/>
    <property type="evidence" value="ECO:0007669"/>
    <property type="project" value="TreeGrafter"/>
</dbReference>
<dbReference type="CDD" id="cd09923">
    <property type="entry name" value="SH2_SOCS_family"/>
    <property type="match status" value="1"/>
</dbReference>
<evidence type="ECO:0000313" key="8">
    <source>
        <dbReference type="EMBL" id="CEK81701.1"/>
    </source>
</evidence>
<dbReference type="PROSITE" id="PS50001">
    <property type="entry name" value="SH2"/>
    <property type="match status" value="1"/>
</dbReference>
<feature type="domain" description="SOCS box" evidence="7">
    <location>
        <begin position="281"/>
        <end position="338"/>
    </location>
</feature>
<evidence type="ECO:0000259" key="7">
    <source>
        <dbReference type="PROSITE" id="PS50225"/>
    </source>
</evidence>
<proteinExistence type="predicted"/>
<dbReference type="AlphaFoldDB" id="A0A0B7ANX3"/>
<evidence type="ECO:0000256" key="5">
    <source>
        <dbReference type="PROSITE-ProRule" id="PRU00191"/>
    </source>
</evidence>
<dbReference type="SUPFAM" id="SSF55550">
    <property type="entry name" value="SH2 domain"/>
    <property type="match status" value="1"/>
</dbReference>
<dbReference type="PANTHER" id="PTHR10155">
    <property type="entry name" value="PHOSPHATIDYLINOSITOL 3-KINASE REGULATORY SUBUNIT"/>
    <property type="match status" value="1"/>
</dbReference>
<sequence>MSPCSSPLHSRHRNKILLVDIHSNPLTREEHMLQEMVGPVWSCQGAKSSSSPQKIDNKANNCFFQIHPFKSTVQTLCSQCDKLNCMIVINISKLGHQMPLDNQCQGNNIACVLNRPAERQVNLQQEIVLHANNRPEDDELQNDSGFGSGGLQRNFIFDSESDLDQLKKNDLELSQCGFYFGSIDSQTSNNLLRKKPTGTFLLRDSSDSRYLYSLSVKTEKGATSIRILYNNGMFQFDCDERIRYKLPQFDSLLALLNFHVKATEKGGNKMWRWEEISGCKSLTVVLKKSLMNSVPSLAHLSRVKINQCLDNVDYLPLAVEKLPLSSDLKKFVQQYPYQI</sequence>
<evidence type="ECO:0000259" key="6">
    <source>
        <dbReference type="PROSITE" id="PS50001"/>
    </source>
</evidence>
<protein>
    <submittedName>
        <fullName evidence="8">Uncharacterized protein</fullName>
    </submittedName>
</protein>
<dbReference type="GO" id="GO:0035556">
    <property type="term" value="P:intracellular signal transduction"/>
    <property type="evidence" value="ECO:0007669"/>
    <property type="project" value="InterPro"/>
</dbReference>
<feature type="domain" description="SH2" evidence="6">
    <location>
        <begin position="178"/>
        <end position="259"/>
    </location>
</feature>
<dbReference type="GO" id="GO:0046935">
    <property type="term" value="F:1-phosphatidylinositol-3-kinase regulator activity"/>
    <property type="evidence" value="ECO:0007669"/>
    <property type="project" value="TreeGrafter"/>
</dbReference>
<dbReference type="SUPFAM" id="SSF158235">
    <property type="entry name" value="SOCS box-like"/>
    <property type="match status" value="1"/>
</dbReference>
<dbReference type="GO" id="GO:0009968">
    <property type="term" value="P:negative regulation of signal transduction"/>
    <property type="evidence" value="ECO:0007669"/>
    <property type="project" value="UniProtKB-KW"/>
</dbReference>
<dbReference type="PROSITE" id="PS50225">
    <property type="entry name" value="SOCS"/>
    <property type="match status" value="1"/>
</dbReference>
<dbReference type="InterPro" id="IPR036860">
    <property type="entry name" value="SH2_dom_sf"/>
</dbReference>
<dbReference type="SMART" id="SM00969">
    <property type="entry name" value="SOCS_box"/>
    <property type="match status" value="1"/>
</dbReference>
<keyword evidence="4 5" id="KW-0727">SH2 domain</keyword>
<keyword evidence="1" id="KW-0341">Growth regulation</keyword>
<dbReference type="InterPro" id="IPR000980">
    <property type="entry name" value="SH2"/>
</dbReference>
<accession>A0A0B7ANX3</accession>
<reference evidence="8" key="1">
    <citation type="submission" date="2014-12" db="EMBL/GenBank/DDBJ databases">
        <title>Insight into the proteome of Arion vulgaris.</title>
        <authorList>
            <person name="Aradska J."/>
            <person name="Bulat T."/>
            <person name="Smidak R."/>
            <person name="Sarate P."/>
            <person name="Gangsoo J."/>
            <person name="Sialana F."/>
            <person name="Bilban M."/>
            <person name="Lubec G."/>
        </authorList>
    </citation>
    <scope>NUCLEOTIDE SEQUENCE</scope>
    <source>
        <tissue evidence="8">Skin</tissue>
    </source>
</reference>
<evidence type="ECO:0000256" key="1">
    <source>
        <dbReference type="ARBA" id="ARBA00022604"/>
    </source>
</evidence>
<dbReference type="PANTHER" id="PTHR10155:SF16">
    <property type="entry name" value="SUPPRESSOR OF CYTOKINE SIGNALING 2"/>
    <property type="match status" value="1"/>
</dbReference>
<dbReference type="SMART" id="SM00252">
    <property type="entry name" value="SH2"/>
    <property type="match status" value="1"/>
</dbReference>
<evidence type="ECO:0000256" key="2">
    <source>
        <dbReference type="ARBA" id="ARBA00022700"/>
    </source>
</evidence>
<organism evidence="8">
    <name type="scientific">Arion vulgaris</name>
    <dbReference type="NCBI Taxonomy" id="1028688"/>
    <lineage>
        <taxon>Eukaryota</taxon>
        <taxon>Metazoa</taxon>
        <taxon>Spiralia</taxon>
        <taxon>Lophotrochozoa</taxon>
        <taxon>Mollusca</taxon>
        <taxon>Gastropoda</taxon>
        <taxon>Heterobranchia</taxon>
        <taxon>Euthyneura</taxon>
        <taxon>Panpulmonata</taxon>
        <taxon>Eupulmonata</taxon>
        <taxon>Stylommatophora</taxon>
        <taxon>Helicina</taxon>
        <taxon>Arionoidea</taxon>
        <taxon>Arionidae</taxon>
        <taxon>Arion</taxon>
    </lineage>
</organism>
<evidence type="ECO:0000256" key="4">
    <source>
        <dbReference type="ARBA" id="ARBA00022999"/>
    </source>
</evidence>
<name>A0A0B7ANX3_9EUPU</name>
<dbReference type="Pfam" id="PF07525">
    <property type="entry name" value="SOCS_box"/>
    <property type="match status" value="1"/>
</dbReference>
<gene>
    <name evidence="8" type="primary">ORF127514</name>
</gene>
<keyword evidence="3" id="KW-0833">Ubl conjugation pathway</keyword>
<dbReference type="GO" id="GO:0046854">
    <property type="term" value="P:phosphatidylinositol phosphate biosynthetic process"/>
    <property type="evidence" value="ECO:0007669"/>
    <property type="project" value="TreeGrafter"/>
</dbReference>
<dbReference type="Gene3D" id="1.10.750.20">
    <property type="entry name" value="SOCS box"/>
    <property type="match status" value="1"/>
</dbReference>